<dbReference type="AlphaFoldDB" id="Q53QS7"/>
<feature type="compositionally biased region" description="Basic and acidic residues" evidence="1">
    <location>
        <begin position="117"/>
        <end position="141"/>
    </location>
</feature>
<protein>
    <submittedName>
        <fullName evidence="2">Uncharacterized protein</fullName>
    </submittedName>
</protein>
<evidence type="ECO:0000313" key="2">
    <source>
        <dbReference type="EMBL" id="AAX95580.1"/>
    </source>
</evidence>
<dbReference type="EMBL" id="AC105932">
    <property type="protein sequence ID" value="AAX95580.1"/>
    <property type="molecule type" value="Genomic_DNA"/>
</dbReference>
<organism evidence="2 3">
    <name type="scientific">Oryza sativa subsp. japonica</name>
    <name type="common">Rice</name>
    <dbReference type="NCBI Taxonomy" id="39947"/>
    <lineage>
        <taxon>Eukaryota</taxon>
        <taxon>Viridiplantae</taxon>
        <taxon>Streptophyta</taxon>
        <taxon>Embryophyta</taxon>
        <taxon>Tracheophyta</taxon>
        <taxon>Spermatophyta</taxon>
        <taxon>Magnoliopsida</taxon>
        <taxon>Liliopsida</taxon>
        <taxon>Poales</taxon>
        <taxon>Poaceae</taxon>
        <taxon>BOP clade</taxon>
        <taxon>Oryzoideae</taxon>
        <taxon>Oryzeae</taxon>
        <taxon>Oryzinae</taxon>
        <taxon>Oryza</taxon>
        <taxon>Oryza sativa</taxon>
    </lineage>
</organism>
<reference evidence="3" key="1">
    <citation type="journal article" date="2005" name="Nature">
        <title>The map-based sequence of the rice genome.</title>
        <authorList>
            <consortium name="International rice genome sequencing project (IRGSP)"/>
            <person name="Matsumoto T."/>
            <person name="Wu J."/>
            <person name="Kanamori H."/>
            <person name="Katayose Y."/>
            <person name="Fujisawa M."/>
            <person name="Namiki N."/>
            <person name="Mizuno H."/>
            <person name="Yamamoto K."/>
            <person name="Antonio B.A."/>
            <person name="Baba T."/>
            <person name="Sakata K."/>
            <person name="Nagamura Y."/>
            <person name="Aoki H."/>
            <person name="Arikawa K."/>
            <person name="Arita K."/>
            <person name="Bito T."/>
            <person name="Chiden Y."/>
            <person name="Fujitsuka N."/>
            <person name="Fukunaka R."/>
            <person name="Hamada M."/>
            <person name="Harada C."/>
            <person name="Hayashi A."/>
            <person name="Hijishita S."/>
            <person name="Honda M."/>
            <person name="Hosokawa S."/>
            <person name="Ichikawa Y."/>
            <person name="Idonuma A."/>
            <person name="Iijima M."/>
            <person name="Ikeda M."/>
            <person name="Ikeno M."/>
            <person name="Ito K."/>
            <person name="Ito S."/>
            <person name="Ito T."/>
            <person name="Ito Y."/>
            <person name="Ito Y."/>
            <person name="Iwabuchi A."/>
            <person name="Kamiya K."/>
            <person name="Karasawa W."/>
            <person name="Kurita K."/>
            <person name="Katagiri S."/>
            <person name="Kikuta A."/>
            <person name="Kobayashi H."/>
            <person name="Kobayashi N."/>
            <person name="Machita K."/>
            <person name="Maehara T."/>
            <person name="Masukawa M."/>
            <person name="Mizubayashi T."/>
            <person name="Mukai Y."/>
            <person name="Nagasaki H."/>
            <person name="Nagata Y."/>
            <person name="Naito S."/>
            <person name="Nakashima M."/>
            <person name="Nakama Y."/>
            <person name="Nakamichi Y."/>
            <person name="Nakamura M."/>
            <person name="Meguro A."/>
            <person name="Negishi M."/>
            <person name="Ohta I."/>
            <person name="Ohta T."/>
            <person name="Okamoto M."/>
            <person name="Ono N."/>
            <person name="Saji S."/>
            <person name="Sakaguchi M."/>
            <person name="Sakai K."/>
            <person name="Shibata M."/>
            <person name="Shimokawa T."/>
            <person name="Song J."/>
            <person name="Takazaki Y."/>
            <person name="Terasawa K."/>
            <person name="Tsugane M."/>
            <person name="Tsuji K."/>
            <person name="Ueda S."/>
            <person name="Waki K."/>
            <person name="Yamagata H."/>
            <person name="Yamamoto M."/>
            <person name="Yamamoto S."/>
            <person name="Yamane H."/>
            <person name="Yoshiki S."/>
            <person name="Yoshihara R."/>
            <person name="Yukawa K."/>
            <person name="Zhong H."/>
            <person name="Yano M."/>
            <person name="Yuan Q."/>
            <person name="Ouyang S."/>
            <person name="Liu J."/>
            <person name="Jones K.M."/>
            <person name="Gansberger K."/>
            <person name="Moffat K."/>
            <person name="Hill J."/>
            <person name="Bera J."/>
            <person name="Fadrosh D."/>
            <person name="Jin S."/>
            <person name="Johri S."/>
            <person name="Kim M."/>
            <person name="Overton L."/>
            <person name="Reardon M."/>
            <person name="Tsitrin T."/>
            <person name="Vuong H."/>
            <person name="Weaver B."/>
            <person name="Ciecko A."/>
            <person name="Tallon L."/>
            <person name="Jackson J."/>
            <person name="Pai G."/>
            <person name="Aken S.V."/>
            <person name="Utterback T."/>
            <person name="Reidmuller S."/>
            <person name="Feldblyum T."/>
            <person name="Hsiao J."/>
            <person name="Zismann V."/>
            <person name="Iobst S."/>
            <person name="de Vazeille A.R."/>
            <person name="Buell C.R."/>
            <person name="Ying K."/>
            <person name="Li Y."/>
            <person name="Lu T."/>
            <person name="Huang Y."/>
            <person name="Zhao Q."/>
            <person name="Feng Q."/>
            <person name="Zhang L."/>
            <person name="Zhu J."/>
            <person name="Weng Q."/>
            <person name="Mu J."/>
            <person name="Lu Y."/>
            <person name="Fan D."/>
            <person name="Liu Y."/>
            <person name="Guan J."/>
            <person name="Zhang Y."/>
            <person name="Yu S."/>
            <person name="Liu X."/>
            <person name="Zhang Y."/>
            <person name="Hong G."/>
            <person name="Han B."/>
            <person name="Choisne N."/>
            <person name="Demange N."/>
            <person name="Orjeda G."/>
            <person name="Samain S."/>
            <person name="Cattolico L."/>
            <person name="Pelletier E."/>
            <person name="Couloux A."/>
            <person name="Segurens B."/>
            <person name="Wincker P."/>
            <person name="D'Hont A."/>
            <person name="Scarpelli C."/>
            <person name="Weissenbach J."/>
            <person name="Salanoubat M."/>
            <person name="Quetier F."/>
            <person name="Yu Y."/>
            <person name="Kim H.R."/>
            <person name="Rambo T."/>
            <person name="Currie J."/>
            <person name="Collura K."/>
            <person name="Luo M."/>
            <person name="Yang T."/>
            <person name="Ammiraju J.S.S."/>
            <person name="Engler F."/>
            <person name="Soderlund C."/>
            <person name="Wing R.A."/>
            <person name="Palmer L.E."/>
            <person name="de la Bastide M."/>
            <person name="Spiegel L."/>
            <person name="Nascimento L."/>
            <person name="Zutavern T."/>
            <person name="O'Shaughnessy A."/>
            <person name="Dike S."/>
            <person name="Dedhia N."/>
            <person name="Preston R."/>
            <person name="Balija V."/>
            <person name="McCombie W.R."/>
            <person name="Chow T."/>
            <person name="Chen H."/>
            <person name="Chung M."/>
            <person name="Chen C."/>
            <person name="Shaw J."/>
            <person name="Wu H."/>
            <person name="Hsiao K."/>
            <person name="Chao Y."/>
            <person name="Chu M."/>
            <person name="Cheng C."/>
            <person name="Hour A."/>
            <person name="Lee P."/>
            <person name="Lin S."/>
            <person name="Lin Y."/>
            <person name="Liou J."/>
            <person name="Liu S."/>
            <person name="Hsing Y."/>
            <person name="Raghuvanshi S."/>
            <person name="Mohanty A."/>
            <person name="Bharti A.K."/>
            <person name="Gaur A."/>
            <person name="Gupta V."/>
            <person name="Kumar D."/>
            <person name="Ravi V."/>
            <person name="Vij S."/>
            <person name="Kapur A."/>
            <person name="Khurana P."/>
            <person name="Khurana P."/>
            <person name="Khurana J.P."/>
            <person name="Tyagi A.K."/>
            <person name="Gaikwad K."/>
            <person name="Singh A."/>
            <person name="Dalal V."/>
            <person name="Srivastava S."/>
            <person name="Dixit A."/>
            <person name="Pal A.K."/>
            <person name="Ghazi I.A."/>
            <person name="Yadav M."/>
            <person name="Pandit A."/>
            <person name="Bhargava A."/>
            <person name="Sureshbabu K."/>
            <person name="Batra K."/>
            <person name="Sharma T.R."/>
            <person name="Mohapatra T."/>
            <person name="Singh N.K."/>
            <person name="Messing J."/>
            <person name="Nelson A.B."/>
            <person name="Fuks G."/>
            <person name="Kavchok S."/>
            <person name="Keizer G."/>
            <person name="Linton E."/>
            <person name="Llaca V."/>
            <person name="Song R."/>
            <person name="Tanyolac B."/>
            <person name="Young S."/>
            <person name="Ho-Il K."/>
            <person name="Hahn J.H."/>
            <person name="Sangsakoo G."/>
            <person name="Vanavichit A."/>
            <person name="de Mattos Luiz.A.T."/>
            <person name="Zimmer P.D."/>
            <person name="Malone G."/>
            <person name="Dellagostin O."/>
            <person name="de Oliveira A.C."/>
            <person name="Bevan M."/>
            <person name="Bancroft I."/>
            <person name="Minx P."/>
            <person name="Cordum H."/>
            <person name="Wilson R."/>
            <person name="Cheng Z."/>
            <person name="Jin W."/>
            <person name="Jiang J."/>
            <person name="Leong S.A."/>
            <person name="Iwama H."/>
            <person name="Gojobori T."/>
            <person name="Itoh T."/>
            <person name="Niimura Y."/>
            <person name="Fujii Y."/>
            <person name="Habara T."/>
            <person name="Sakai H."/>
            <person name="Sato Y."/>
            <person name="Wilson G."/>
            <person name="Kumar K."/>
            <person name="McCouch S."/>
            <person name="Juretic N."/>
            <person name="Hoen D."/>
            <person name="Wright S."/>
            <person name="Bruskiewich R."/>
            <person name="Bureau T."/>
            <person name="Miyao A."/>
            <person name="Hirochika H."/>
            <person name="Nishikawa T."/>
            <person name="Kadowaki K."/>
            <person name="Sugiura M."/>
            <person name="Burr B."/>
            <person name="Sasaki T."/>
        </authorList>
    </citation>
    <scope>NUCLEOTIDE SEQUENCE [LARGE SCALE GENOMIC DNA]</scope>
    <source>
        <strain evidence="3">cv. Nipponbare</strain>
    </source>
</reference>
<dbReference type="Proteomes" id="UP000000763">
    <property type="component" value="Chromosome 10"/>
</dbReference>
<feature type="compositionally biased region" description="Pro residues" evidence="1">
    <location>
        <begin position="84"/>
        <end position="93"/>
    </location>
</feature>
<proteinExistence type="predicted"/>
<name>Q53QS7_ORYSJ</name>
<accession>Q53QS7</accession>
<evidence type="ECO:0000313" key="3">
    <source>
        <dbReference type="Proteomes" id="UP000000763"/>
    </source>
</evidence>
<sequence>MAEVLMAVERNREAQNAVLQQIAASVAATAAHIAQGAGGGGHHATGGLAEFQRTQPPVFTRSDDPLDADDWLRTIERKLTSSPYRPPAAPPPTAAASSIADCRRPPPLPPCTVGLAEKGKSERDEEGREEGKRERRLMWPC</sequence>
<evidence type="ECO:0000256" key="1">
    <source>
        <dbReference type="SAM" id="MobiDB-lite"/>
    </source>
</evidence>
<reference evidence="3" key="2">
    <citation type="journal article" date="2008" name="Nucleic Acids Res.">
        <title>The rice annotation project database (RAP-DB): 2008 update.</title>
        <authorList>
            <consortium name="The rice annotation project (RAP)"/>
        </authorList>
    </citation>
    <scope>GENOME REANNOTATION</scope>
    <source>
        <strain evidence="3">cv. Nipponbare</strain>
    </source>
</reference>
<feature type="region of interest" description="Disordered" evidence="1">
    <location>
        <begin position="77"/>
        <end position="141"/>
    </location>
</feature>